<keyword evidence="5" id="KW-1185">Reference proteome</keyword>
<dbReference type="EMBL" id="LWDF02000089">
    <property type="protein sequence ID" value="KAE8257952.1"/>
    <property type="molecule type" value="Genomic_DNA"/>
</dbReference>
<gene>
    <name evidence="4" type="ORF">A4X13_0g2012</name>
</gene>
<evidence type="ECO:0000256" key="1">
    <source>
        <dbReference type="SAM" id="MobiDB-lite"/>
    </source>
</evidence>
<evidence type="ECO:0000313" key="5">
    <source>
        <dbReference type="Proteomes" id="UP000077521"/>
    </source>
</evidence>
<reference evidence="4" key="2">
    <citation type="journal article" date="2019" name="IMA Fungus">
        <title>Genome sequencing and comparison of five Tilletia species to identify candidate genes for the detection of regulated species infecting wheat.</title>
        <authorList>
            <person name="Nguyen H.D.T."/>
            <person name="Sultana T."/>
            <person name="Kesanakurti P."/>
            <person name="Hambleton S."/>
        </authorList>
    </citation>
    <scope>NUCLEOTIDE SEQUENCE</scope>
    <source>
        <strain evidence="4">DAOMC 236416</strain>
    </source>
</reference>
<keyword evidence="2" id="KW-1133">Transmembrane helix</keyword>
<accession>A0A177TEG0</accession>
<reference evidence="4" key="1">
    <citation type="submission" date="2016-04" db="EMBL/GenBank/DDBJ databases">
        <authorList>
            <person name="Nguyen H.D."/>
            <person name="Samba Siva P."/>
            <person name="Cullis J."/>
            <person name="Levesque C.A."/>
            <person name="Hambleton S."/>
        </authorList>
    </citation>
    <scope>NUCLEOTIDE SEQUENCE</scope>
    <source>
        <strain evidence="4">DAOMC 236416</strain>
    </source>
</reference>
<evidence type="ECO:0000256" key="2">
    <source>
        <dbReference type="SAM" id="Phobius"/>
    </source>
</evidence>
<keyword evidence="3" id="KW-0732">Signal</keyword>
<evidence type="ECO:0000313" key="4">
    <source>
        <dbReference type="EMBL" id="KAE8257952.1"/>
    </source>
</evidence>
<dbReference type="Proteomes" id="UP000077521">
    <property type="component" value="Unassembled WGS sequence"/>
</dbReference>
<dbReference type="AlphaFoldDB" id="A0A177TEG0"/>
<feature type="transmembrane region" description="Helical" evidence="2">
    <location>
        <begin position="77"/>
        <end position="99"/>
    </location>
</feature>
<feature type="region of interest" description="Disordered" evidence="1">
    <location>
        <begin position="123"/>
        <end position="142"/>
    </location>
</feature>
<protein>
    <recommendedName>
        <fullName evidence="6">Mid2 domain-containing protein</fullName>
    </recommendedName>
</protein>
<name>A0A177TEG0_9BASI</name>
<sequence>MQAFSSSPSSNSRMTPLSLLLAAVAAASSSTAAPTTSSSLHPRQGALAGINDVLSDTGKAALNKAQHRTAGLTTLQLSILVAGILLALALGCFGLWYCCGARAKRRHAREDAAAAKENAGNEPWMRFNHNGSVDSTTELTKA</sequence>
<proteinExistence type="predicted"/>
<feature type="signal peptide" evidence="3">
    <location>
        <begin position="1"/>
        <end position="32"/>
    </location>
</feature>
<evidence type="ECO:0008006" key="6">
    <source>
        <dbReference type="Google" id="ProtNLM"/>
    </source>
</evidence>
<evidence type="ECO:0000256" key="3">
    <source>
        <dbReference type="SAM" id="SignalP"/>
    </source>
</evidence>
<comment type="caution">
    <text evidence="4">The sequence shown here is derived from an EMBL/GenBank/DDBJ whole genome shotgun (WGS) entry which is preliminary data.</text>
</comment>
<feature type="chain" id="PRO_5043467013" description="Mid2 domain-containing protein" evidence="3">
    <location>
        <begin position="33"/>
        <end position="142"/>
    </location>
</feature>
<keyword evidence="2" id="KW-0812">Transmembrane</keyword>
<organism evidence="4 5">
    <name type="scientific">Tilletia indica</name>
    <dbReference type="NCBI Taxonomy" id="43049"/>
    <lineage>
        <taxon>Eukaryota</taxon>
        <taxon>Fungi</taxon>
        <taxon>Dikarya</taxon>
        <taxon>Basidiomycota</taxon>
        <taxon>Ustilaginomycotina</taxon>
        <taxon>Exobasidiomycetes</taxon>
        <taxon>Tilletiales</taxon>
        <taxon>Tilletiaceae</taxon>
        <taxon>Tilletia</taxon>
    </lineage>
</organism>
<feature type="compositionally biased region" description="Polar residues" evidence="1">
    <location>
        <begin position="129"/>
        <end position="142"/>
    </location>
</feature>
<keyword evidence="2" id="KW-0472">Membrane</keyword>